<dbReference type="EMBL" id="BAABDD010000023">
    <property type="protein sequence ID" value="GAA3756617.1"/>
    <property type="molecule type" value="Genomic_DNA"/>
</dbReference>
<reference evidence="3" key="1">
    <citation type="journal article" date="2019" name="Int. J. Syst. Evol. Microbiol.">
        <title>The Global Catalogue of Microorganisms (GCM) 10K type strain sequencing project: providing services to taxonomists for standard genome sequencing and annotation.</title>
        <authorList>
            <consortium name="The Broad Institute Genomics Platform"/>
            <consortium name="The Broad Institute Genome Sequencing Center for Infectious Disease"/>
            <person name="Wu L."/>
            <person name="Ma J."/>
        </authorList>
    </citation>
    <scope>NUCLEOTIDE SEQUENCE [LARGE SCALE GENOMIC DNA]</scope>
    <source>
        <strain evidence="3">JCM 17137</strain>
    </source>
</reference>
<proteinExistence type="predicted"/>
<feature type="compositionally biased region" description="Low complexity" evidence="1">
    <location>
        <begin position="229"/>
        <end position="240"/>
    </location>
</feature>
<dbReference type="Gene3D" id="3.30.565.10">
    <property type="entry name" value="Histidine kinase-like ATPase, C-terminal domain"/>
    <property type="match status" value="1"/>
</dbReference>
<dbReference type="Proteomes" id="UP001500908">
    <property type="component" value="Unassembled WGS sequence"/>
</dbReference>
<accession>A0ABP7GBU0</accession>
<evidence type="ECO:0000256" key="1">
    <source>
        <dbReference type="SAM" id="MobiDB-lite"/>
    </source>
</evidence>
<name>A0ABP7GBU0_9ACTN</name>
<sequence>MSVQAALDQLPPVAIPLGLVIPWQKKYYFAPDGEPVPFKCRAFTFRGDVALFPLVHAFLQGCAAHKGGEYRYLFDLLGSELAGNAIRHTRSGAPGGSYTLRVDRWATGLTLTCRDDEPWSPVGEPSAASASTWTPIRTGWTPRRCRARPGPRGCLGHRVGRQRLPRPPPRVVPPGLRPHRQRLEHRLTRREQPSPGPNGPSHARGGVGAPPRAQIPPLVSHRTEGNPMPETTLTTTATPAPTDTATRVALQNAVSPTRPDHRPRPAAAQPHQCPQTAPVGERPVACRACAHPPCRAQRAAGQSRQRGRTAEFAVEHHTVATLQARYPHLVIWFGEATQSYWAATSTGLVEAANPDALLLTLWPSASHSRHGELGGLGQE</sequence>
<feature type="compositionally biased region" description="Pro residues" evidence="1">
    <location>
        <begin position="165"/>
        <end position="176"/>
    </location>
</feature>
<evidence type="ECO:0008006" key="4">
    <source>
        <dbReference type="Google" id="ProtNLM"/>
    </source>
</evidence>
<evidence type="ECO:0000313" key="2">
    <source>
        <dbReference type="EMBL" id="GAA3756617.1"/>
    </source>
</evidence>
<dbReference type="InterPro" id="IPR036890">
    <property type="entry name" value="HATPase_C_sf"/>
</dbReference>
<comment type="caution">
    <text evidence="2">The sequence shown here is derived from an EMBL/GenBank/DDBJ whole genome shotgun (WGS) entry which is preliminary data.</text>
</comment>
<feature type="region of interest" description="Disordered" evidence="1">
    <location>
        <begin position="255"/>
        <end position="276"/>
    </location>
</feature>
<evidence type="ECO:0000313" key="3">
    <source>
        <dbReference type="Proteomes" id="UP001500908"/>
    </source>
</evidence>
<gene>
    <name evidence="2" type="ORF">GCM10022402_38790</name>
</gene>
<organism evidence="2 3">
    <name type="scientific">Salinactinospora qingdaonensis</name>
    <dbReference type="NCBI Taxonomy" id="702744"/>
    <lineage>
        <taxon>Bacteria</taxon>
        <taxon>Bacillati</taxon>
        <taxon>Actinomycetota</taxon>
        <taxon>Actinomycetes</taxon>
        <taxon>Streptosporangiales</taxon>
        <taxon>Nocardiopsidaceae</taxon>
        <taxon>Salinactinospora</taxon>
    </lineage>
</organism>
<keyword evidence="3" id="KW-1185">Reference proteome</keyword>
<feature type="region of interest" description="Disordered" evidence="1">
    <location>
        <begin position="116"/>
        <end position="240"/>
    </location>
</feature>
<protein>
    <recommendedName>
        <fullName evidence="4">Histidine kinase/HSP90-like ATPase domain-containing protein</fullName>
    </recommendedName>
</protein>